<protein>
    <submittedName>
        <fullName evidence="1">Uncharacterized protein</fullName>
    </submittedName>
</protein>
<reference evidence="1" key="1">
    <citation type="submission" date="2020-11" db="EMBL/GenBank/DDBJ databases">
        <title>Gallibacterium anatis 1637, full genome, WGS.</title>
        <authorList>
            <person name="Laishevtcev A.I."/>
            <person name="Yakimova E.A."/>
            <person name="Petkovich D."/>
            <person name="Stepanova T.V."/>
            <person name="Kalendr R.S."/>
            <person name="Rubalsky E.O."/>
            <person name="Zulkarneev E.R."/>
            <person name="Aleshkin A.V."/>
        </authorList>
    </citation>
    <scope>NUCLEOTIDE SEQUENCE</scope>
    <source>
        <strain evidence="1">1637</strain>
    </source>
</reference>
<name>A0A930UWG3_9PAST</name>
<gene>
    <name evidence="1" type="ORF">INT80_10380</name>
</gene>
<evidence type="ECO:0000313" key="1">
    <source>
        <dbReference type="EMBL" id="MBF4102793.1"/>
    </source>
</evidence>
<proteinExistence type="predicted"/>
<dbReference type="AlphaFoldDB" id="A0A930UWG3"/>
<dbReference type="EMBL" id="JADION010000031">
    <property type="protein sequence ID" value="MBF4102793.1"/>
    <property type="molecule type" value="Genomic_DNA"/>
</dbReference>
<comment type="caution">
    <text evidence="1">The sequence shown here is derived from an EMBL/GenBank/DDBJ whole genome shotgun (WGS) entry which is preliminary data.</text>
</comment>
<sequence>MIAEETILSHGKHLASTQITAQAKQLDFSQSGFLAYQADLTATQNNLVLDQSHLELKNTFTYLLQLIFLVSKRIYKRLIFYHSLFT</sequence>
<accession>A0A930UWG3</accession>
<organism evidence="1">
    <name type="scientific">Gallibacterium anatis</name>
    <dbReference type="NCBI Taxonomy" id="750"/>
    <lineage>
        <taxon>Bacteria</taxon>
        <taxon>Pseudomonadati</taxon>
        <taxon>Pseudomonadota</taxon>
        <taxon>Gammaproteobacteria</taxon>
        <taxon>Pasteurellales</taxon>
        <taxon>Pasteurellaceae</taxon>
        <taxon>Gallibacterium</taxon>
    </lineage>
</organism>